<evidence type="ECO:0000259" key="5">
    <source>
        <dbReference type="PROSITE" id="PS50893"/>
    </source>
</evidence>
<dbReference type="PROSITE" id="PS50893">
    <property type="entry name" value="ABC_TRANSPORTER_2"/>
    <property type="match status" value="1"/>
</dbReference>
<dbReference type="GO" id="GO:0005524">
    <property type="term" value="F:ATP binding"/>
    <property type="evidence" value="ECO:0007669"/>
    <property type="project" value="UniProtKB-KW"/>
</dbReference>
<organism evidence="6 7">
    <name type="scientific">Streptomyces sudanensis</name>
    <dbReference type="NCBI Taxonomy" id="436397"/>
    <lineage>
        <taxon>Bacteria</taxon>
        <taxon>Bacillati</taxon>
        <taxon>Actinomycetota</taxon>
        <taxon>Actinomycetes</taxon>
        <taxon>Kitasatosporales</taxon>
        <taxon>Streptomycetaceae</taxon>
        <taxon>Streptomyces</taxon>
    </lineage>
</organism>
<reference evidence="6" key="1">
    <citation type="submission" date="2022-04" db="EMBL/GenBank/DDBJ databases">
        <title>Systematic whole-genome sequencing reveals an unexpected diversity among actinomycetoma pathogens and provides insights into their antibacterial susceptibilities.</title>
        <authorList>
            <person name="Watson A.K."/>
            <person name="Kepplinger B."/>
            <person name="Bakhiet S.M."/>
            <person name="Mhmoud N.A."/>
            <person name="Chapman J."/>
            <person name="Allenby N."/>
            <person name="Mickiewicz K."/>
            <person name="Goodfellow M."/>
            <person name="Fahal A.H."/>
            <person name="Errington J."/>
        </authorList>
    </citation>
    <scope>NUCLEOTIDE SEQUENCE</scope>
    <source>
        <strain evidence="6">SD 504</strain>
    </source>
</reference>
<evidence type="ECO:0000256" key="3">
    <source>
        <dbReference type="ARBA" id="ARBA00022741"/>
    </source>
</evidence>
<feature type="domain" description="ABC transporter" evidence="5">
    <location>
        <begin position="11"/>
        <end position="243"/>
    </location>
</feature>
<sequence length="328" mass="35502">MTSLDSGEPLARLDSLVKRYRTSRGRYQTALDRFSMSVPARSVVGLLGPNGSGKTTALKALLGLVRVDSGRIRAFGHELPRCQHLAARRTGALIEGPAFTASLTGEHNLRLLAALHGVPESTVAEVLDLVGLTRDARRAYFGYSLGMKQRLGVAAALLPSPDLLVLDEPMNGLDPEAIRDLRPLLTHLRDDRGMTVLVSSHILAEVELVCDHVTIVRHGRVITEGELSRLVGGASDHVVLRLPGPASLRDTARAVLTGRGIRVGTVDGSRDPAELRVETGERVPAVLRILAEHDIYPDGIHHRSASLEDVYIRAIRAADADRGETRHD</sequence>
<dbReference type="InterPro" id="IPR003593">
    <property type="entry name" value="AAA+_ATPase"/>
</dbReference>
<accession>A0ABY4TGW3</accession>
<dbReference type="PANTHER" id="PTHR43335">
    <property type="entry name" value="ABC TRANSPORTER, ATP-BINDING PROTEIN"/>
    <property type="match status" value="1"/>
</dbReference>
<keyword evidence="4 6" id="KW-0067">ATP-binding</keyword>
<dbReference type="InterPro" id="IPR003439">
    <property type="entry name" value="ABC_transporter-like_ATP-bd"/>
</dbReference>
<dbReference type="Gene3D" id="3.40.50.300">
    <property type="entry name" value="P-loop containing nucleotide triphosphate hydrolases"/>
    <property type="match status" value="1"/>
</dbReference>
<proteinExistence type="inferred from homology"/>
<protein>
    <submittedName>
        <fullName evidence="6">ATP-binding cassette domain-containing protein</fullName>
    </submittedName>
</protein>
<gene>
    <name evidence="6" type="ORF">MW084_21815</name>
</gene>
<name>A0ABY4TGW3_9ACTN</name>
<dbReference type="Proteomes" id="UP001056383">
    <property type="component" value="Chromosome"/>
</dbReference>
<evidence type="ECO:0000313" key="7">
    <source>
        <dbReference type="Proteomes" id="UP001056383"/>
    </source>
</evidence>
<dbReference type="PANTHER" id="PTHR43335:SF4">
    <property type="entry name" value="ABC TRANSPORTER, ATP-BINDING PROTEIN"/>
    <property type="match status" value="1"/>
</dbReference>
<evidence type="ECO:0000256" key="1">
    <source>
        <dbReference type="ARBA" id="ARBA00005417"/>
    </source>
</evidence>
<keyword evidence="3" id="KW-0547">Nucleotide-binding</keyword>
<keyword evidence="2" id="KW-0813">Transport</keyword>
<dbReference type="EMBL" id="CP095474">
    <property type="protein sequence ID" value="URN18135.1"/>
    <property type="molecule type" value="Genomic_DNA"/>
</dbReference>
<evidence type="ECO:0000256" key="4">
    <source>
        <dbReference type="ARBA" id="ARBA00022840"/>
    </source>
</evidence>
<evidence type="ECO:0000256" key="2">
    <source>
        <dbReference type="ARBA" id="ARBA00022448"/>
    </source>
</evidence>
<dbReference type="SMART" id="SM00382">
    <property type="entry name" value="AAA"/>
    <property type="match status" value="1"/>
</dbReference>
<dbReference type="SUPFAM" id="SSF52540">
    <property type="entry name" value="P-loop containing nucleoside triphosphate hydrolases"/>
    <property type="match status" value="1"/>
</dbReference>
<dbReference type="PROSITE" id="PS00211">
    <property type="entry name" value="ABC_TRANSPORTER_1"/>
    <property type="match status" value="1"/>
</dbReference>
<dbReference type="InterPro" id="IPR027417">
    <property type="entry name" value="P-loop_NTPase"/>
</dbReference>
<dbReference type="Pfam" id="PF00005">
    <property type="entry name" value="ABC_tran"/>
    <property type="match status" value="1"/>
</dbReference>
<comment type="similarity">
    <text evidence="1">Belongs to the ABC transporter superfamily.</text>
</comment>
<dbReference type="RefSeq" id="WP_010469018.1">
    <property type="nucleotide sequence ID" value="NZ_CP095474.1"/>
</dbReference>
<dbReference type="InterPro" id="IPR017871">
    <property type="entry name" value="ABC_transporter-like_CS"/>
</dbReference>
<keyword evidence="7" id="KW-1185">Reference proteome</keyword>
<evidence type="ECO:0000313" key="6">
    <source>
        <dbReference type="EMBL" id="URN18135.1"/>
    </source>
</evidence>